<feature type="transmembrane region" description="Helical" evidence="1">
    <location>
        <begin position="6"/>
        <end position="28"/>
    </location>
</feature>
<evidence type="ECO:0008006" key="4">
    <source>
        <dbReference type="Google" id="ProtNLM"/>
    </source>
</evidence>
<evidence type="ECO:0000256" key="1">
    <source>
        <dbReference type="SAM" id="Phobius"/>
    </source>
</evidence>
<dbReference type="GO" id="GO:0009055">
    <property type="term" value="F:electron transfer activity"/>
    <property type="evidence" value="ECO:0007669"/>
    <property type="project" value="InterPro"/>
</dbReference>
<evidence type="ECO:0000313" key="2">
    <source>
        <dbReference type="EMBL" id="OGI45016.1"/>
    </source>
</evidence>
<reference evidence="2 3" key="1">
    <citation type="journal article" date="2016" name="Nat. Commun.">
        <title>Thousands of microbial genomes shed light on interconnected biogeochemical processes in an aquifer system.</title>
        <authorList>
            <person name="Anantharaman K."/>
            <person name="Brown C.T."/>
            <person name="Hug L.A."/>
            <person name="Sharon I."/>
            <person name="Castelle C.J."/>
            <person name="Probst A.J."/>
            <person name="Thomas B.C."/>
            <person name="Singh A."/>
            <person name="Wilkins M.J."/>
            <person name="Karaoz U."/>
            <person name="Brodie E.L."/>
            <person name="Williams K.H."/>
            <person name="Hubbard S.S."/>
            <person name="Banfield J.F."/>
        </authorList>
    </citation>
    <scope>NUCLEOTIDE SEQUENCE [LARGE SCALE GENOMIC DNA]</scope>
</reference>
<dbReference type="SUPFAM" id="SSF47175">
    <property type="entry name" value="Cytochromes"/>
    <property type="match status" value="1"/>
</dbReference>
<keyword evidence="1" id="KW-0472">Membrane</keyword>
<protein>
    <recommendedName>
        <fullName evidence="4">Cytochrome C</fullName>
    </recommendedName>
</protein>
<gene>
    <name evidence="2" type="ORF">A2V92_03125</name>
</gene>
<dbReference type="EMBL" id="MFST01000026">
    <property type="protein sequence ID" value="OGI45016.1"/>
    <property type="molecule type" value="Genomic_DNA"/>
</dbReference>
<proteinExistence type="predicted"/>
<dbReference type="AlphaFoldDB" id="A0A1F6TIW3"/>
<accession>A0A1F6TIW3</accession>
<name>A0A1F6TIW3_9PROT</name>
<sequence>MKKIHVLYGAIIGVLLLVIAGLAYKFLLAGKTVTTEDRRTAIIMEPAERAFVLEEMRALLDAIRAMTDAVARDDMKKVAAAARAVGLAAAQHVPSAVAAKLPLEFKTMGRGVHAEFDRIALDAEAMGDGKHTLTQMGELLGRCVACHAIYQINPAAAPPK</sequence>
<keyword evidence="1" id="KW-0812">Transmembrane</keyword>
<organism evidence="2 3">
    <name type="scientific">Candidatus Muproteobacteria bacterium RBG_16_65_31</name>
    <dbReference type="NCBI Taxonomy" id="1817759"/>
    <lineage>
        <taxon>Bacteria</taxon>
        <taxon>Pseudomonadati</taxon>
        <taxon>Pseudomonadota</taxon>
        <taxon>Candidatus Muproteobacteria</taxon>
    </lineage>
</organism>
<keyword evidence="1" id="KW-1133">Transmembrane helix</keyword>
<dbReference type="GO" id="GO:0020037">
    <property type="term" value="F:heme binding"/>
    <property type="evidence" value="ECO:0007669"/>
    <property type="project" value="InterPro"/>
</dbReference>
<comment type="caution">
    <text evidence="2">The sequence shown here is derived from an EMBL/GenBank/DDBJ whole genome shotgun (WGS) entry which is preliminary data.</text>
</comment>
<dbReference type="GO" id="GO:0005506">
    <property type="term" value="F:iron ion binding"/>
    <property type="evidence" value="ECO:0007669"/>
    <property type="project" value="InterPro"/>
</dbReference>
<dbReference type="GO" id="GO:0022900">
    <property type="term" value="P:electron transport chain"/>
    <property type="evidence" value="ECO:0007669"/>
    <property type="project" value="InterPro"/>
</dbReference>
<dbReference type="InterPro" id="IPR010980">
    <property type="entry name" value="Cyt_c/b562"/>
</dbReference>
<evidence type="ECO:0000313" key="3">
    <source>
        <dbReference type="Proteomes" id="UP000179344"/>
    </source>
</evidence>
<dbReference type="Proteomes" id="UP000179344">
    <property type="component" value="Unassembled WGS sequence"/>
</dbReference>